<dbReference type="RefSeq" id="WP_154364633.1">
    <property type="nucleotide sequence ID" value="NZ_WKJH01000002.1"/>
</dbReference>
<evidence type="ECO:0008006" key="3">
    <source>
        <dbReference type="Google" id="ProtNLM"/>
    </source>
</evidence>
<gene>
    <name evidence="1" type="ORF">GJ691_05615</name>
</gene>
<name>A0A6I2MII6_9FLAO</name>
<evidence type="ECO:0000313" key="2">
    <source>
        <dbReference type="Proteomes" id="UP000443153"/>
    </source>
</evidence>
<organism evidence="1 2">
    <name type="scientific">Maribacter luteus</name>
    <dbReference type="NCBI Taxonomy" id="2594478"/>
    <lineage>
        <taxon>Bacteria</taxon>
        <taxon>Pseudomonadati</taxon>
        <taxon>Bacteroidota</taxon>
        <taxon>Flavobacteriia</taxon>
        <taxon>Flavobacteriales</taxon>
        <taxon>Flavobacteriaceae</taxon>
        <taxon>Maribacter</taxon>
    </lineage>
</organism>
<sequence length="107" mass="12231">MKLDERGIHILISANFLKKGNYSITVNNGVLHLKIHQPDDIYGHYGKSMPTIGYNRDMDFHISLPDKLHQHLNSVHFHKGTLKIHLTDKARAEVNQSAFRFDQLAAS</sequence>
<dbReference type="AlphaFoldDB" id="A0A6I2MII6"/>
<evidence type="ECO:0000313" key="1">
    <source>
        <dbReference type="EMBL" id="MRX63641.1"/>
    </source>
</evidence>
<keyword evidence="2" id="KW-1185">Reference proteome</keyword>
<dbReference type="OrthoDB" id="1437155at2"/>
<reference evidence="1 2" key="1">
    <citation type="submission" date="2019-11" db="EMBL/GenBank/DDBJ databases">
        <title>Maribacter lutea sp. nov., a marine bacterium isolated from intertidal sand.</title>
        <authorList>
            <person name="Liu A."/>
        </authorList>
    </citation>
    <scope>NUCLEOTIDE SEQUENCE [LARGE SCALE GENOMIC DNA]</scope>
    <source>
        <strain evidence="1 2">RZ05</strain>
    </source>
</reference>
<dbReference type="Proteomes" id="UP000443153">
    <property type="component" value="Unassembled WGS sequence"/>
</dbReference>
<protein>
    <recommendedName>
        <fullName evidence="3">SHSP domain-containing protein</fullName>
    </recommendedName>
</protein>
<accession>A0A6I2MII6</accession>
<comment type="caution">
    <text evidence="1">The sequence shown here is derived from an EMBL/GenBank/DDBJ whole genome shotgun (WGS) entry which is preliminary data.</text>
</comment>
<dbReference type="EMBL" id="WKJH01000002">
    <property type="protein sequence ID" value="MRX63641.1"/>
    <property type="molecule type" value="Genomic_DNA"/>
</dbReference>
<proteinExistence type="predicted"/>